<proteinExistence type="predicted"/>
<reference evidence="1" key="1">
    <citation type="submission" date="2022-08" db="EMBL/GenBank/DDBJ databases">
        <authorList>
            <consortium name="DOE Joint Genome Institute"/>
            <person name="Min B."/>
            <person name="Riley R."/>
            <person name="Sierra-Patev S."/>
            <person name="Naranjo-Ortiz M."/>
            <person name="Looney B."/>
            <person name="Konkel Z."/>
            <person name="Slot J.C."/>
            <person name="Sakamoto Y."/>
            <person name="Steenwyk J.L."/>
            <person name="Rokas A."/>
            <person name="Carro J."/>
            <person name="Camarero S."/>
            <person name="Ferreira P."/>
            <person name="Molpeceres G."/>
            <person name="Ruiz-Duenas F.J."/>
            <person name="Serrano A."/>
            <person name="Henrissat B."/>
            <person name="Drula E."/>
            <person name="Hughes K.W."/>
            <person name="Mata J.L."/>
            <person name="Ishikawa N.K."/>
            <person name="Vargas-Isla R."/>
            <person name="Ushijima S."/>
            <person name="Smith C.A."/>
            <person name="Ahrendt S."/>
            <person name="Andreopoulos W."/>
            <person name="He G."/>
            <person name="Labutti K."/>
            <person name="Lipzen A."/>
            <person name="Ng V."/>
            <person name="Sandor L."/>
            <person name="Barry K."/>
            <person name="Martinez A.T."/>
            <person name="Xiao Y."/>
            <person name="Gibbons J.G."/>
            <person name="Terashima K."/>
            <person name="Hibbett D.S."/>
            <person name="Grigoriev I.V."/>
        </authorList>
    </citation>
    <scope>NUCLEOTIDE SEQUENCE</scope>
    <source>
        <strain evidence="1">Sp2 HRB7682 ss15</strain>
    </source>
</reference>
<evidence type="ECO:0000313" key="2">
    <source>
        <dbReference type="Proteomes" id="UP001150238"/>
    </source>
</evidence>
<reference evidence="1" key="2">
    <citation type="journal article" date="2023" name="Proc. Natl. Acad. Sci. U.S.A.">
        <title>A global phylogenomic analysis of the shiitake genus Lentinula.</title>
        <authorList>
            <person name="Sierra-Patev S."/>
            <person name="Min B."/>
            <person name="Naranjo-Ortiz M."/>
            <person name="Looney B."/>
            <person name="Konkel Z."/>
            <person name="Slot J.C."/>
            <person name="Sakamoto Y."/>
            <person name="Steenwyk J.L."/>
            <person name="Rokas A."/>
            <person name="Carro J."/>
            <person name="Camarero S."/>
            <person name="Ferreira P."/>
            <person name="Molpeceres G."/>
            <person name="Ruiz-Duenas F.J."/>
            <person name="Serrano A."/>
            <person name="Henrissat B."/>
            <person name="Drula E."/>
            <person name="Hughes K.W."/>
            <person name="Mata J.L."/>
            <person name="Ishikawa N.K."/>
            <person name="Vargas-Isla R."/>
            <person name="Ushijima S."/>
            <person name="Smith C.A."/>
            <person name="Donoghue J."/>
            <person name="Ahrendt S."/>
            <person name="Andreopoulos W."/>
            <person name="He G."/>
            <person name="LaButti K."/>
            <person name="Lipzen A."/>
            <person name="Ng V."/>
            <person name="Riley R."/>
            <person name="Sandor L."/>
            <person name="Barry K."/>
            <person name="Martinez A.T."/>
            <person name="Xiao Y."/>
            <person name="Gibbons J.G."/>
            <person name="Terashima K."/>
            <person name="Grigoriev I.V."/>
            <person name="Hibbett D."/>
        </authorList>
    </citation>
    <scope>NUCLEOTIDE SEQUENCE</scope>
    <source>
        <strain evidence="1">Sp2 HRB7682 ss15</strain>
    </source>
</reference>
<name>A0A9W9AV49_9AGAR</name>
<accession>A0A9W9AV49</accession>
<dbReference type="EMBL" id="JANVFS010000006">
    <property type="protein sequence ID" value="KAJ4491283.1"/>
    <property type="molecule type" value="Genomic_DNA"/>
</dbReference>
<comment type="caution">
    <text evidence="1">The sequence shown here is derived from an EMBL/GenBank/DDBJ whole genome shotgun (WGS) entry which is preliminary data.</text>
</comment>
<dbReference type="Proteomes" id="UP001150238">
    <property type="component" value="Unassembled WGS sequence"/>
</dbReference>
<gene>
    <name evidence="1" type="ORF">C8J55DRAFT_556858</name>
</gene>
<organism evidence="1 2">
    <name type="scientific">Lentinula lateritia</name>
    <dbReference type="NCBI Taxonomy" id="40482"/>
    <lineage>
        <taxon>Eukaryota</taxon>
        <taxon>Fungi</taxon>
        <taxon>Dikarya</taxon>
        <taxon>Basidiomycota</taxon>
        <taxon>Agaricomycotina</taxon>
        <taxon>Agaricomycetes</taxon>
        <taxon>Agaricomycetidae</taxon>
        <taxon>Agaricales</taxon>
        <taxon>Marasmiineae</taxon>
        <taxon>Omphalotaceae</taxon>
        <taxon>Lentinula</taxon>
    </lineage>
</organism>
<sequence length="460" mass="50718">MICFTEPPDGNSEDDLAVQQVNNLDLLTDDYDFTCGPYASATGGLWDGTYSNSSIIGQSHISQRDLTAVRNGGAQLLGPVYPQNGTPKRPQSLWIPTYYSTDNYPFVSGGYAALVPSSQTLQNDPFRFEVGPGNRDASGAVMSYIATLARTQQVPTTAPVSPSQAQENDPFRCEVGLVNGDAGGVVAPYIPSSVGTQQVPTIFSDHSFMESIAQPLSTTSPRSLYLPFSNEFLMSASNVEHRPTSPTAKRRPLAPRFNPPKIGPIIMTSARSFDEFVAQNPKLDKSKATYSSNCRRRTSTSYYSWADSRDFSVEIVGYAGGGQFETYRMCYSDGTEESLKDILKNHLGWNIGTFKVATKDFEDAENLPQLYDWNPQTISNYADIPPAAPGETVVLDKNNAFQVWKGMVFLFRQPGFFLYGKEPAKNVLASPEEQLAAQISQKAIHHNLKEIRQNLVDRYL</sequence>
<dbReference type="AlphaFoldDB" id="A0A9W9AV49"/>
<evidence type="ECO:0000313" key="1">
    <source>
        <dbReference type="EMBL" id="KAJ4491283.1"/>
    </source>
</evidence>
<protein>
    <submittedName>
        <fullName evidence="1">Uncharacterized protein</fullName>
    </submittedName>
</protein>